<gene>
    <name evidence="1" type="ORF">AKJ52_00580</name>
</gene>
<keyword evidence="2" id="KW-1185">Reference proteome</keyword>
<protein>
    <recommendedName>
        <fullName evidence="3">DUF2283 domain-containing protein</fullName>
    </recommendedName>
</protein>
<dbReference type="InterPro" id="IPR019270">
    <property type="entry name" value="DUF2283"/>
</dbReference>
<proteinExistence type="predicted"/>
<name>A0A133VLE6_9EURY</name>
<evidence type="ECO:0000313" key="2">
    <source>
        <dbReference type="Proteomes" id="UP000070404"/>
    </source>
</evidence>
<sequence>MEYEYDPETDIMTITISDEQIDYGEQAGSFIYHYSKNGKPVELEILDASETVLSIIEPILSQKRKKTKSREAK</sequence>
<accession>A0A133VLE6</accession>
<comment type="caution">
    <text evidence="1">The sequence shown here is derived from an EMBL/GenBank/DDBJ whole genome shotgun (WGS) entry which is preliminary data.</text>
</comment>
<evidence type="ECO:0000313" key="1">
    <source>
        <dbReference type="EMBL" id="KXB07268.1"/>
    </source>
</evidence>
<dbReference type="Pfam" id="PF10049">
    <property type="entry name" value="DUF2283"/>
    <property type="match status" value="1"/>
</dbReference>
<dbReference type="Proteomes" id="UP000070404">
    <property type="component" value="Unassembled WGS sequence"/>
</dbReference>
<organism evidence="1 2">
    <name type="scientific">candidate division MSBL1 archaeon SCGC-AAA382C18</name>
    <dbReference type="NCBI Taxonomy" id="1698281"/>
    <lineage>
        <taxon>Archaea</taxon>
        <taxon>Methanobacteriati</taxon>
        <taxon>Methanobacteriota</taxon>
        <taxon>candidate division MSBL1</taxon>
    </lineage>
</organism>
<dbReference type="AlphaFoldDB" id="A0A133VLE6"/>
<dbReference type="EMBL" id="LHYF01000005">
    <property type="protein sequence ID" value="KXB07268.1"/>
    <property type="molecule type" value="Genomic_DNA"/>
</dbReference>
<reference evidence="1 2" key="1">
    <citation type="journal article" date="2016" name="Sci. Rep.">
        <title>Metabolic traits of an uncultured archaeal lineage -MSBL1- from brine pools of the Red Sea.</title>
        <authorList>
            <person name="Mwirichia R."/>
            <person name="Alam I."/>
            <person name="Rashid M."/>
            <person name="Vinu M."/>
            <person name="Ba-Alawi W."/>
            <person name="Anthony Kamau A."/>
            <person name="Kamanda Ngugi D."/>
            <person name="Goker M."/>
            <person name="Klenk H.P."/>
            <person name="Bajic V."/>
            <person name="Stingl U."/>
        </authorList>
    </citation>
    <scope>NUCLEOTIDE SEQUENCE [LARGE SCALE GENOMIC DNA]</scope>
    <source>
        <strain evidence="1">SCGC-AAA382C18</strain>
    </source>
</reference>
<evidence type="ECO:0008006" key="3">
    <source>
        <dbReference type="Google" id="ProtNLM"/>
    </source>
</evidence>